<feature type="transmembrane region" description="Helical" evidence="1">
    <location>
        <begin position="6"/>
        <end position="26"/>
    </location>
</feature>
<keyword evidence="1" id="KW-0812">Transmembrane</keyword>
<dbReference type="EMBL" id="BJXX01000069">
    <property type="protein sequence ID" value="GEN34276.1"/>
    <property type="molecule type" value="Genomic_DNA"/>
</dbReference>
<evidence type="ECO:0000313" key="2">
    <source>
        <dbReference type="EMBL" id="GEN34276.1"/>
    </source>
</evidence>
<sequence length="173" mass="19813">MKVRALPIFLSVLFSSLLLFGGWYVFQNQFVKKPITNEIATMKGVKLNDIAIARDVITLNVAFNNPDKFAEDYKRVKKIASEKSNGRAVKIEFDSPNKNLQKIWDENAFAIAEAMELHTYSKIPGVLEQIKKKHKLANVGSHMDDQYVYIYLNDGKNPYYAVLPREREVSRNG</sequence>
<reference evidence="2 3" key="1">
    <citation type="submission" date="2019-07" db="EMBL/GenBank/DDBJ databases">
        <title>Whole genome shotgun sequence of Aneurinibacillus danicus NBRC 102444.</title>
        <authorList>
            <person name="Hosoyama A."/>
            <person name="Uohara A."/>
            <person name="Ohji S."/>
            <person name="Ichikawa N."/>
        </authorList>
    </citation>
    <scope>NUCLEOTIDE SEQUENCE [LARGE SCALE GENOMIC DNA]</scope>
    <source>
        <strain evidence="2 3">NBRC 102444</strain>
    </source>
</reference>
<dbReference type="Proteomes" id="UP000321157">
    <property type="component" value="Unassembled WGS sequence"/>
</dbReference>
<keyword evidence="1" id="KW-1133">Transmembrane helix</keyword>
<comment type="caution">
    <text evidence="2">The sequence shown here is derived from an EMBL/GenBank/DDBJ whole genome shotgun (WGS) entry which is preliminary data.</text>
</comment>
<dbReference type="AlphaFoldDB" id="A0A511V5Q9"/>
<protein>
    <submittedName>
        <fullName evidence="2">Uncharacterized protein</fullName>
    </submittedName>
</protein>
<organism evidence="2 3">
    <name type="scientific">Aneurinibacillus danicus</name>
    <dbReference type="NCBI Taxonomy" id="267746"/>
    <lineage>
        <taxon>Bacteria</taxon>
        <taxon>Bacillati</taxon>
        <taxon>Bacillota</taxon>
        <taxon>Bacilli</taxon>
        <taxon>Bacillales</taxon>
        <taxon>Paenibacillaceae</taxon>
        <taxon>Aneurinibacillus group</taxon>
        <taxon>Aneurinibacillus</taxon>
    </lineage>
</organism>
<gene>
    <name evidence="2" type="ORF">ADA01nite_17360</name>
</gene>
<evidence type="ECO:0000313" key="3">
    <source>
        <dbReference type="Proteomes" id="UP000321157"/>
    </source>
</evidence>
<keyword evidence="1" id="KW-0472">Membrane</keyword>
<keyword evidence="3" id="KW-1185">Reference proteome</keyword>
<evidence type="ECO:0000256" key="1">
    <source>
        <dbReference type="SAM" id="Phobius"/>
    </source>
</evidence>
<proteinExistence type="predicted"/>
<accession>A0A511V5Q9</accession>
<dbReference type="RefSeq" id="WP_146809557.1">
    <property type="nucleotide sequence ID" value="NZ_BJXX01000069.1"/>
</dbReference>
<dbReference type="OrthoDB" id="2652483at2"/>
<name>A0A511V5Q9_9BACL</name>